<comment type="caution">
    <text evidence="1">The sequence shown here is derived from an EMBL/GenBank/DDBJ whole genome shotgun (WGS) entry which is preliminary data.</text>
</comment>
<protein>
    <submittedName>
        <fullName evidence="1">Uncharacterized protein</fullName>
    </submittedName>
</protein>
<name>A0A7J7KA67_BUGNE</name>
<proteinExistence type="predicted"/>
<evidence type="ECO:0000313" key="1">
    <source>
        <dbReference type="EMBL" id="KAF6035562.1"/>
    </source>
</evidence>
<keyword evidence="2" id="KW-1185">Reference proteome</keyword>
<dbReference type="Proteomes" id="UP000593567">
    <property type="component" value="Unassembled WGS sequence"/>
</dbReference>
<dbReference type="EMBL" id="VXIV02000861">
    <property type="protein sequence ID" value="KAF6035562.1"/>
    <property type="molecule type" value="Genomic_DNA"/>
</dbReference>
<sequence>MYTYIYTSKTTRVVVTVSKRHVSRADVSVALGPQVLQEAVPPAKVGSSGHRVVLVVVVGVCRPRQLA</sequence>
<accession>A0A7J7KA67</accession>
<organism evidence="1 2">
    <name type="scientific">Bugula neritina</name>
    <name type="common">Brown bryozoan</name>
    <name type="synonym">Sertularia neritina</name>
    <dbReference type="NCBI Taxonomy" id="10212"/>
    <lineage>
        <taxon>Eukaryota</taxon>
        <taxon>Metazoa</taxon>
        <taxon>Spiralia</taxon>
        <taxon>Lophotrochozoa</taxon>
        <taxon>Bryozoa</taxon>
        <taxon>Gymnolaemata</taxon>
        <taxon>Cheilostomatida</taxon>
        <taxon>Flustrina</taxon>
        <taxon>Buguloidea</taxon>
        <taxon>Bugulidae</taxon>
        <taxon>Bugula</taxon>
    </lineage>
</organism>
<gene>
    <name evidence="1" type="ORF">EB796_006122</name>
</gene>
<reference evidence="1" key="1">
    <citation type="submission" date="2020-06" db="EMBL/GenBank/DDBJ databases">
        <title>Draft genome of Bugula neritina, a colonial animal packing powerful symbionts and potential medicines.</title>
        <authorList>
            <person name="Rayko M."/>
        </authorList>
    </citation>
    <scope>NUCLEOTIDE SEQUENCE [LARGE SCALE GENOMIC DNA]</scope>
    <source>
        <strain evidence="1">Kwan_BN1</strain>
    </source>
</reference>
<dbReference type="AlphaFoldDB" id="A0A7J7KA67"/>
<evidence type="ECO:0000313" key="2">
    <source>
        <dbReference type="Proteomes" id="UP000593567"/>
    </source>
</evidence>